<feature type="active site" description="Proton donor/acceptor" evidence="4">
    <location>
        <position position="450"/>
    </location>
</feature>
<dbReference type="Gene3D" id="3.30.465.10">
    <property type="match status" value="1"/>
</dbReference>
<comment type="caution">
    <text evidence="9">The sequence shown here is derived from an EMBL/GenBank/DDBJ whole genome shotgun (WGS) entry which is preliminary data.</text>
</comment>
<dbReference type="Proteomes" id="UP000579153">
    <property type="component" value="Unassembled WGS sequence"/>
</dbReference>
<evidence type="ECO:0000256" key="7">
    <source>
        <dbReference type="PIRSR" id="PIRSR625650-4"/>
    </source>
</evidence>
<keyword evidence="9" id="KW-0808">Transferase</keyword>
<evidence type="ECO:0000256" key="5">
    <source>
        <dbReference type="PIRSR" id="PIRSR625650-2"/>
    </source>
</evidence>
<dbReference type="InterPro" id="IPR025650">
    <property type="entry name" value="Alkyl-DHAP_Synthase"/>
</dbReference>
<dbReference type="PANTHER" id="PTHR46568">
    <property type="entry name" value="ALKYLDIHYDROXYACETONEPHOSPHATE SYNTHASE, PEROXISOMAL"/>
    <property type="match status" value="1"/>
</dbReference>
<comment type="cofactor">
    <cofactor evidence="6">
        <name>FAD</name>
        <dbReference type="ChEBI" id="CHEBI:57692"/>
    </cofactor>
</comment>
<dbReference type="Gene3D" id="3.30.300.330">
    <property type="match status" value="1"/>
</dbReference>
<dbReference type="SUPFAM" id="SSF56176">
    <property type="entry name" value="FAD-binding/transporter-associated domain-like"/>
    <property type="match status" value="1"/>
</dbReference>
<evidence type="ECO:0000256" key="1">
    <source>
        <dbReference type="ARBA" id="ARBA00008000"/>
    </source>
</evidence>
<gene>
    <name evidence="9" type="ORF">HD596_011631</name>
</gene>
<keyword evidence="10" id="KW-1185">Reference proteome</keyword>
<dbReference type="GO" id="GO:0008609">
    <property type="term" value="F:alkylglycerone-phosphate synthase activity"/>
    <property type="evidence" value="ECO:0007669"/>
    <property type="project" value="UniProtKB-EC"/>
</dbReference>
<proteinExistence type="inferred from homology"/>
<evidence type="ECO:0000256" key="2">
    <source>
        <dbReference type="ARBA" id="ARBA00022630"/>
    </source>
</evidence>
<dbReference type="RefSeq" id="WP_246555506.1">
    <property type="nucleotide sequence ID" value="NZ_JACHMB010000001.1"/>
</dbReference>
<dbReference type="PROSITE" id="PS51387">
    <property type="entry name" value="FAD_PCMH"/>
    <property type="match status" value="1"/>
</dbReference>
<dbReference type="InterPro" id="IPR016171">
    <property type="entry name" value="Vanillyl_alc_oxidase_C-sub2"/>
</dbReference>
<dbReference type="Pfam" id="PF02913">
    <property type="entry name" value="FAD-oxidase_C"/>
    <property type="match status" value="1"/>
</dbReference>
<dbReference type="GO" id="GO:0071949">
    <property type="term" value="F:FAD binding"/>
    <property type="evidence" value="ECO:0007669"/>
    <property type="project" value="InterPro"/>
</dbReference>
<keyword evidence="2" id="KW-0285">Flavoprotein</keyword>
<accession>A0A7W9GJE7</accession>
<feature type="binding site" evidence="6">
    <location>
        <begin position="263"/>
        <end position="269"/>
    </location>
    <ligand>
        <name>FAD</name>
        <dbReference type="ChEBI" id="CHEBI:57692"/>
    </ligand>
</feature>
<comment type="similarity">
    <text evidence="1">Belongs to the FAD-binding oxidoreductase/transferase type 4 family.</text>
</comment>
<dbReference type="InterPro" id="IPR016169">
    <property type="entry name" value="FAD-bd_PCMH_sub2"/>
</dbReference>
<dbReference type="InterPro" id="IPR036318">
    <property type="entry name" value="FAD-bd_PCMH-like_sf"/>
</dbReference>
<sequence>MTGEPMLWSGWGDPALARELPPEVRVLLRDFLGVRAPDVPAVGLESVRLPPVALPEPLLGLLAEVVGSAYVLTSHEARVRHTRGKSTPDLLRMRAGDGSAAPDAVVLPGSHEEVAELLRLCSAERVAVIPFGGGTSVVGGLTASGSGFTGVIALDLGRLDRLLSVDAESLVASFEPGVRAPEAERLLAAHGLTLGHFPQSFEYATLGGFAAARSSGQASAGYGRFDDMVVGLTVATPTGTLDLGRAPKSAAGPDLRQLVLGSEGAFGVITSLRLRVRRAPDERRYEGWRFGTFAEGTAAVRALAQEGQLPTVLRLSDETETMIGLAKPDAIGSGGSGCLLIAGHESGGVLEGGSVAARQAGAAAVLTRMGGEPLGAEPGEAWERGRFSAPYLRDSLLAAGATVETLETAGFWANLPRLYDAVRLALAGALGSPLVMCHISHVYETGASLYFTVVVAQEGDPVAQWERAKEAVNAAIVATGGTISHHHGVGRDHREAYAAEVGPVGVSILQAVKDRLDPAGILNPGTLIPPPAA</sequence>
<feature type="binding site" evidence="5">
    <location>
        <position position="393"/>
    </location>
    <ligand>
        <name>substrate</name>
    </ligand>
</feature>
<feature type="site" description="Important for enzyme activity" evidence="7">
    <location>
        <position position="314"/>
    </location>
</feature>
<keyword evidence="3 6" id="KW-0274">FAD</keyword>
<dbReference type="SUPFAM" id="SSF55103">
    <property type="entry name" value="FAD-linked oxidases, C-terminal domain"/>
    <property type="match status" value="1"/>
</dbReference>
<reference evidence="9 10" key="1">
    <citation type="submission" date="2020-08" db="EMBL/GenBank/DDBJ databases">
        <title>Sequencing the genomes of 1000 actinobacteria strains.</title>
        <authorList>
            <person name="Klenk H.-P."/>
        </authorList>
    </citation>
    <scope>NUCLEOTIDE SEQUENCE [LARGE SCALE GENOMIC DNA]</scope>
    <source>
        <strain evidence="9 10">DSM 45507</strain>
    </source>
</reference>
<dbReference type="EMBL" id="JACHMB010000001">
    <property type="protein sequence ID" value="MBB5784875.1"/>
    <property type="molecule type" value="Genomic_DNA"/>
</dbReference>
<feature type="domain" description="FAD-binding PCMH-type" evidence="8">
    <location>
        <begin position="98"/>
        <end position="279"/>
    </location>
</feature>
<evidence type="ECO:0000313" key="10">
    <source>
        <dbReference type="Proteomes" id="UP000579153"/>
    </source>
</evidence>
<dbReference type="Gene3D" id="3.30.70.3450">
    <property type="match status" value="1"/>
</dbReference>
<evidence type="ECO:0000256" key="4">
    <source>
        <dbReference type="PIRSR" id="PIRSR625650-1"/>
    </source>
</evidence>
<dbReference type="InterPro" id="IPR016166">
    <property type="entry name" value="FAD-bd_PCMH"/>
</dbReference>
<protein>
    <submittedName>
        <fullName evidence="9">Alkyldihydroxyacetonephosphate synthase</fullName>
        <ecNumber evidence="9">2.5.1.26</ecNumber>
    </submittedName>
</protein>
<dbReference type="GO" id="GO:0008610">
    <property type="term" value="P:lipid biosynthetic process"/>
    <property type="evidence" value="ECO:0007669"/>
    <property type="project" value="InterPro"/>
</dbReference>
<evidence type="ECO:0000256" key="3">
    <source>
        <dbReference type="ARBA" id="ARBA00022827"/>
    </source>
</evidence>
<evidence type="ECO:0000259" key="8">
    <source>
        <dbReference type="PROSITE" id="PS51387"/>
    </source>
</evidence>
<evidence type="ECO:0000313" key="9">
    <source>
        <dbReference type="EMBL" id="MBB5784875.1"/>
    </source>
</evidence>
<feature type="binding site" evidence="6">
    <location>
        <begin position="130"/>
        <end position="136"/>
    </location>
    <ligand>
        <name>FAD</name>
        <dbReference type="ChEBI" id="CHEBI:57692"/>
    </ligand>
</feature>
<dbReference type="EC" id="2.5.1.26" evidence="9"/>
<dbReference type="AlphaFoldDB" id="A0A7W9GJE7"/>
<organism evidence="9 10">
    <name type="scientific">Nonomuraea jabiensis</name>
    <dbReference type="NCBI Taxonomy" id="882448"/>
    <lineage>
        <taxon>Bacteria</taxon>
        <taxon>Bacillati</taxon>
        <taxon>Actinomycetota</taxon>
        <taxon>Actinomycetes</taxon>
        <taxon>Streptosporangiales</taxon>
        <taxon>Streptosporangiaceae</taxon>
        <taxon>Nonomuraea</taxon>
    </lineage>
</organism>
<dbReference type="Gene3D" id="1.10.45.10">
    <property type="entry name" value="Vanillyl-alcohol Oxidase, Chain A, domain 4"/>
    <property type="match status" value="1"/>
</dbReference>
<dbReference type="InterPro" id="IPR006094">
    <property type="entry name" value="Oxid_FAD_bind_N"/>
</dbReference>
<dbReference type="InterPro" id="IPR016164">
    <property type="entry name" value="FAD-linked_Oxase-like_C"/>
</dbReference>
<dbReference type="PANTHER" id="PTHR46568:SF1">
    <property type="entry name" value="ALKYLDIHYDROXYACETONEPHOSPHATE SYNTHASE, PEROXISOMAL"/>
    <property type="match status" value="1"/>
</dbReference>
<name>A0A7W9GJE7_9ACTN</name>
<dbReference type="InterPro" id="IPR004113">
    <property type="entry name" value="FAD-bd_oxidored_4_C"/>
</dbReference>
<evidence type="ECO:0000256" key="6">
    <source>
        <dbReference type="PIRSR" id="PIRSR625650-3"/>
    </source>
</evidence>
<dbReference type="Pfam" id="PF01565">
    <property type="entry name" value="FAD_binding_4"/>
    <property type="match status" value="1"/>
</dbReference>